<dbReference type="Pfam" id="PF00153">
    <property type="entry name" value="Mito_carr"/>
    <property type="match status" value="4"/>
</dbReference>
<organism evidence="11 12">
    <name type="scientific">Arabidopsis arenosa</name>
    <name type="common">Sand rock-cress</name>
    <name type="synonym">Cardaminopsis arenosa</name>
    <dbReference type="NCBI Taxonomy" id="38785"/>
    <lineage>
        <taxon>Eukaryota</taxon>
        <taxon>Viridiplantae</taxon>
        <taxon>Streptophyta</taxon>
        <taxon>Embryophyta</taxon>
        <taxon>Tracheophyta</taxon>
        <taxon>Spermatophyta</taxon>
        <taxon>Magnoliopsida</taxon>
        <taxon>eudicotyledons</taxon>
        <taxon>Gunneridae</taxon>
        <taxon>Pentapetalae</taxon>
        <taxon>rosids</taxon>
        <taxon>malvids</taxon>
        <taxon>Brassicales</taxon>
        <taxon>Brassicaceae</taxon>
        <taxon>Camelineae</taxon>
        <taxon>Arabidopsis</taxon>
    </lineage>
</organism>
<keyword evidence="7" id="KW-0496">Mitochondrion</keyword>
<dbReference type="Gene3D" id="1.50.40.10">
    <property type="entry name" value="Mitochondrial carrier domain"/>
    <property type="match status" value="2"/>
</dbReference>
<feature type="repeat" description="Solcar" evidence="9">
    <location>
        <begin position="128"/>
        <end position="212"/>
    </location>
</feature>
<dbReference type="PRINTS" id="PR00926">
    <property type="entry name" value="MITOCARRIER"/>
</dbReference>
<dbReference type="InterPro" id="IPR018108">
    <property type="entry name" value="MCP_transmembrane"/>
</dbReference>
<feature type="compositionally biased region" description="Acidic residues" evidence="10">
    <location>
        <begin position="527"/>
        <end position="538"/>
    </location>
</feature>
<evidence type="ECO:0000256" key="8">
    <source>
        <dbReference type="ARBA" id="ARBA00023136"/>
    </source>
</evidence>
<protein>
    <recommendedName>
        <fullName evidence="13">Mitochondrial substrate carrier family protein</fullName>
    </recommendedName>
</protein>
<keyword evidence="5" id="KW-0677">Repeat</keyword>
<feature type="region of interest" description="Disordered" evidence="10">
    <location>
        <begin position="523"/>
        <end position="553"/>
    </location>
</feature>
<keyword evidence="4 9" id="KW-0812">Transmembrane</keyword>
<feature type="compositionally biased region" description="Basic and acidic residues" evidence="10">
    <location>
        <begin position="539"/>
        <end position="551"/>
    </location>
</feature>
<feature type="repeat" description="Solcar" evidence="9">
    <location>
        <begin position="34"/>
        <end position="121"/>
    </location>
</feature>
<proteinExistence type="inferred from homology"/>
<accession>A0A8S1ZBY5</accession>
<comment type="subcellular location">
    <subcellularLocation>
        <location evidence="1">Mitochondrion membrane</location>
        <topology evidence="1">Multi-pass membrane protein</topology>
    </subcellularLocation>
</comment>
<evidence type="ECO:0000256" key="3">
    <source>
        <dbReference type="ARBA" id="ARBA00022448"/>
    </source>
</evidence>
<dbReference type="Proteomes" id="UP000682877">
    <property type="component" value="Chromosome 1"/>
</dbReference>
<sequence length="601" mass="66414">MATEATTVPKFQEPDLRQVSQTPDFKPEIAHDGLKFWQFMIAGSIAGSVEHMAMFPVDTIKTHMQALRPCPLKPVGIRQAFRSIIQKEGPSALYRGIWAMGLGAGPAHAVYFSFYEVSKKYLSAGNQNNSVAHAVSGVFATISSDAVFTPMDMVKQRLQMGEGTYKGVWDCVKRVLREEGIGAFYASYRTTVLMNAPFTAVHFATYEAAKKGLMEFSPERVSDDEGWLVHATAGAAAGGLAAAVTTPLDVVKTQLQCQGVCGCDRFTSGSISHVLRTIVKKDGYRGLLRGWLPRMLFHAPAAAICWFSCSPVCTMNQRMLDRSYTQRHVGIRQALRSVIQTEGPSALYRGIWSMRDGAMGPTHFVYFSFYEASKKFLSTGNSNNYVVHAISSAFAAVWSYAVSTPVVHGLIKIKQMRQRIAITTNNSTSDITRSHLKLSQKQLLPSRLQAIEAPMEENNNAGSDSDSNSVEDSQDYYEPISAVDLDNADDNEDDSYLSIGGDGLSNGHCMIPEAEEGISSISINENGESEEETETETEPEIRRAFEEDERRRRSPLVAENAVRVMEAMRAISFPGTAPDWASDVNEDRWIDQLRRLRSTSQ</sequence>
<keyword evidence="8 9" id="KW-0472">Membrane</keyword>
<dbReference type="GO" id="GO:0031966">
    <property type="term" value="C:mitochondrial membrane"/>
    <property type="evidence" value="ECO:0007669"/>
    <property type="project" value="UniProtKB-SubCell"/>
</dbReference>
<dbReference type="InterPro" id="IPR002067">
    <property type="entry name" value="MCP"/>
</dbReference>
<evidence type="ECO:0000256" key="2">
    <source>
        <dbReference type="ARBA" id="ARBA00006375"/>
    </source>
</evidence>
<evidence type="ECO:0000256" key="1">
    <source>
        <dbReference type="ARBA" id="ARBA00004225"/>
    </source>
</evidence>
<comment type="similarity">
    <text evidence="2">Belongs to the mitochondrial carrier (TC 2.A.29) family.</text>
</comment>
<evidence type="ECO:0000256" key="5">
    <source>
        <dbReference type="ARBA" id="ARBA00022737"/>
    </source>
</evidence>
<keyword evidence="6" id="KW-1133">Transmembrane helix</keyword>
<feature type="repeat" description="Solcar" evidence="9">
    <location>
        <begin position="225"/>
        <end position="315"/>
    </location>
</feature>
<evidence type="ECO:0000256" key="9">
    <source>
        <dbReference type="PROSITE-ProRule" id="PRU00282"/>
    </source>
</evidence>
<dbReference type="GO" id="GO:0048250">
    <property type="term" value="P:iron import into the mitochondrion"/>
    <property type="evidence" value="ECO:0007669"/>
    <property type="project" value="TreeGrafter"/>
</dbReference>
<keyword evidence="3" id="KW-0813">Transport</keyword>
<reference evidence="11" key="1">
    <citation type="submission" date="2021-01" db="EMBL/GenBank/DDBJ databases">
        <authorList>
            <person name="Bezrukov I."/>
        </authorList>
    </citation>
    <scope>NUCLEOTIDE SEQUENCE</scope>
</reference>
<gene>
    <name evidence="11" type="ORF">AARE701A_LOCUS518</name>
</gene>
<dbReference type="AlphaFoldDB" id="A0A8S1ZBY5"/>
<evidence type="ECO:0000256" key="7">
    <source>
        <dbReference type="ARBA" id="ARBA00023128"/>
    </source>
</evidence>
<evidence type="ECO:0000256" key="6">
    <source>
        <dbReference type="ARBA" id="ARBA00022989"/>
    </source>
</evidence>
<evidence type="ECO:0000313" key="11">
    <source>
        <dbReference type="EMBL" id="CAE5956761.1"/>
    </source>
</evidence>
<dbReference type="PANTHER" id="PTHR45758">
    <property type="entry name" value="MITOFERRIN-1-RELATED"/>
    <property type="match status" value="1"/>
</dbReference>
<keyword evidence="12" id="KW-1185">Reference proteome</keyword>
<dbReference type="PANTHER" id="PTHR45758:SF18">
    <property type="entry name" value="MITOCHONDRIAL SUBSTRATE CARRIER FAMILY PROTEIN"/>
    <property type="match status" value="1"/>
</dbReference>
<dbReference type="GO" id="GO:0015093">
    <property type="term" value="F:ferrous iron transmembrane transporter activity"/>
    <property type="evidence" value="ECO:0007669"/>
    <property type="project" value="TreeGrafter"/>
</dbReference>
<evidence type="ECO:0000256" key="4">
    <source>
        <dbReference type="ARBA" id="ARBA00022692"/>
    </source>
</evidence>
<evidence type="ECO:0000313" key="12">
    <source>
        <dbReference type="Proteomes" id="UP000682877"/>
    </source>
</evidence>
<dbReference type="InterPro" id="IPR023395">
    <property type="entry name" value="MCP_dom_sf"/>
</dbReference>
<dbReference type="SUPFAM" id="SSF103506">
    <property type="entry name" value="Mitochondrial carrier"/>
    <property type="match status" value="2"/>
</dbReference>
<feature type="region of interest" description="Disordered" evidence="10">
    <location>
        <begin position="1"/>
        <end position="22"/>
    </location>
</feature>
<evidence type="ECO:0008006" key="13">
    <source>
        <dbReference type="Google" id="ProtNLM"/>
    </source>
</evidence>
<dbReference type="Pfam" id="PF06910">
    <property type="entry name" value="MEA1"/>
    <property type="match status" value="1"/>
</dbReference>
<name>A0A8S1ZBY5_ARAAE</name>
<dbReference type="EMBL" id="LR999451">
    <property type="protein sequence ID" value="CAE5956761.1"/>
    <property type="molecule type" value="Genomic_DNA"/>
</dbReference>
<dbReference type="FunFam" id="1.50.40.10:FF:000174">
    <property type="entry name" value="Mitochondrial substrate carrier family protein"/>
    <property type="match status" value="1"/>
</dbReference>
<dbReference type="PROSITE" id="PS50920">
    <property type="entry name" value="SOLCAR"/>
    <property type="match status" value="3"/>
</dbReference>
<evidence type="ECO:0000256" key="10">
    <source>
        <dbReference type="SAM" id="MobiDB-lite"/>
    </source>
</evidence>